<organism evidence="11 12">
    <name type="scientific">Seonamhaeicola marinus</name>
    <dbReference type="NCBI Taxonomy" id="1912246"/>
    <lineage>
        <taxon>Bacteria</taxon>
        <taxon>Pseudomonadati</taxon>
        <taxon>Bacteroidota</taxon>
        <taxon>Flavobacteriia</taxon>
        <taxon>Flavobacteriales</taxon>
        <taxon>Flavobacteriaceae</taxon>
    </lineage>
</organism>
<dbReference type="PROSITE" id="PS51257">
    <property type="entry name" value="PROKAR_LIPOPROTEIN"/>
    <property type="match status" value="1"/>
</dbReference>
<reference evidence="11 12" key="1">
    <citation type="submission" date="2019-08" db="EMBL/GenBank/DDBJ databases">
        <title>Seonamhaeicola sediminis sp. nov., isolated from marine sediment.</title>
        <authorList>
            <person name="Cao W.R."/>
        </authorList>
    </citation>
    <scope>NUCLEOTIDE SEQUENCE [LARGE SCALE GENOMIC DNA]</scope>
    <source>
        <strain evidence="11 12">B011</strain>
    </source>
</reference>
<evidence type="ECO:0000256" key="9">
    <source>
        <dbReference type="PIRNR" id="PIRNR001332"/>
    </source>
</evidence>
<evidence type="ECO:0000256" key="1">
    <source>
        <dbReference type="ARBA" id="ARBA00001784"/>
    </source>
</evidence>
<dbReference type="CDD" id="cd17299">
    <property type="entry name" value="acetolactate_decarboxylase"/>
    <property type="match status" value="1"/>
</dbReference>
<dbReference type="RefSeq" id="WP_148542080.1">
    <property type="nucleotide sequence ID" value="NZ_VSDQ01000577.1"/>
</dbReference>
<name>A0A5D0I8J9_9FLAO</name>
<evidence type="ECO:0000256" key="7">
    <source>
        <dbReference type="ARBA" id="ARBA00023061"/>
    </source>
</evidence>
<evidence type="ECO:0000256" key="8">
    <source>
        <dbReference type="ARBA" id="ARBA00023239"/>
    </source>
</evidence>
<comment type="catalytic activity">
    <reaction evidence="1 9">
        <text>(2S)-2-acetolactate + H(+) = (R)-acetoin + CO2</text>
        <dbReference type="Rhea" id="RHEA:21580"/>
        <dbReference type="ChEBI" id="CHEBI:15378"/>
        <dbReference type="ChEBI" id="CHEBI:15686"/>
        <dbReference type="ChEBI" id="CHEBI:16526"/>
        <dbReference type="ChEBI" id="CHEBI:58476"/>
        <dbReference type="EC" id="4.1.1.5"/>
    </reaction>
</comment>
<proteinExistence type="inferred from homology"/>
<dbReference type="EC" id="4.1.1.5" evidence="4 9"/>
<gene>
    <name evidence="11" type="primary">budA</name>
    <name evidence="11" type="ORF">FUA24_10420</name>
</gene>
<evidence type="ECO:0000313" key="12">
    <source>
        <dbReference type="Proteomes" id="UP000323930"/>
    </source>
</evidence>
<protein>
    <recommendedName>
        <fullName evidence="5 9">Alpha-acetolactate decarboxylase</fullName>
        <ecNumber evidence="4 9">4.1.1.5</ecNumber>
    </recommendedName>
</protein>
<dbReference type="SUPFAM" id="SSF117856">
    <property type="entry name" value="AF0104/ALDC/Ptd012-like"/>
    <property type="match status" value="1"/>
</dbReference>
<keyword evidence="7 9" id="KW-0005">Acetoin biosynthesis</keyword>
<dbReference type="PANTHER" id="PTHR35524:SF1">
    <property type="entry name" value="ALPHA-ACETOLACTATE DECARBOXYLASE"/>
    <property type="match status" value="1"/>
</dbReference>
<evidence type="ECO:0000313" key="11">
    <source>
        <dbReference type="EMBL" id="TYA78757.1"/>
    </source>
</evidence>
<dbReference type="InterPro" id="IPR005128">
    <property type="entry name" value="Acetolactate_a_deCO2ase"/>
</dbReference>
<accession>A0A5D0I8J9</accession>
<feature type="chain" id="PRO_5022855890" description="Alpha-acetolactate decarboxylase" evidence="10">
    <location>
        <begin position="23"/>
        <end position="276"/>
    </location>
</feature>
<dbReference type="GO" id="GO:0047605">
    <property type="term" value="F:acetolactate decarboxylase activity"/>
    <property type="evidence" value="ECO:0007669"/>
    <property type="project" value="UniProtKB-UniRule"/>
</dbReference>
<comment type="caution">
    <text evidence="11">The sequence shown here is derived from an EMBL/GenBank/DDBJ whole genome shotgun (WGS) entry which is preliminary data.</text>
</comment>
<dbReference type="Proteomes" id="UP000323930">
    <property type="component" value="Unassembled WGS sequence"/>
</dbReference>
<dbReference type="OrthoDB" id="8612680at2"/>
<dbReference type="Gene3D" id="3.30.1330.80">
    <property type="entry name" value="Hypothetical protein, similar to alpha- acetolactate decarboxylase, domain 2"/>
    <property type="match status" value="2"/>
</dbReference>
<evidence type="ECO:0000256" key="2">
    <source>
        <dbReference type="ARBA" id="ARBA00005170"/>
    </source>
</evidence>
<dbReference type="NCBIfam" id="TIGR01252">
    <property type="entry name" value="acetolac_decarb"/>
    <property type="match status" value="1"/>
</dbReference>
<keyword evidence="12" id="KW-1185">Reference proteome</keyword>
<evidence type="ECO:0000256" key="5">
    <source>
        <dbReference type="ARBA" id="ARBA00020164"/>
    </source>
</evidence>
<comment type="similarity">
    <text evidence="3 9">Belongs to the alpha-acetolactate decarboxylase family.</text>
</comment>
<dbReference type="PANTHER" id="PTHR35524">
    <property type="entry name" value="ALPHA-ACETOLACTATE DECARBOXYLASE"/>
    <property type="match status" value="1"/>
</dbReference>
<keyword evidence="8 9" id="KW-0456">Lyase</keyword>
<comment type="pathway">
    <text evidence="2 9">Polyol metabolism; (R,R)-butane-2,3-diol biosynthesis; (R,R)-butane-2,3-diol from pyruvate: step 2/3.</text>
</comment>
<dbReference type="AlphaFoldDB" id="A0A5D0I8J9"/>
<evidence type="ECO:0000256" key="3">
    <source>
        <dbReference type="ARBA" id="ARBA00007106"/>
    </source>
</evidence>
<dbReference type="PIRSF" id="PIRSF001332">
    <property type="entry name" value="Acetolac_decarb"/>
    <property type="match status" value="1"/>
</dbReference>
<evidence type="ECO:0000256" key="6">
    <source>
        <dbReference type="ARBA" id="ARBA00022793"/>
    </source>
</evidence>
<sequence>MKPFLKLIVFSLLLSLSSCIKQSEKSTKPAEAPQDNSIASTNDYTLNEDTFYQYSIWFAFVNKVFDGDLTVEELKKHGDVGLGSFDFLDGELIMLDGIPYRIRENGEISVGQDKDEIVYADAAFFNKEDSFPIEETVKFGDLPSKLDAKKKSPHYFYVYKIHGSFKHIKLGGVPKVKRPFKDGLDVLIPNRPVFEAENISGTLVGFYCPDFIGHINAKGHHFHFISDDKKWGGHVMDFESSLTLEVQFDTKTKYEFDLPKSEEFENVNLSKKFQYN</sequence>
<feature type="signal peptide" evidence="10">
    <location>
        <begin position="1"/>
        <end position="22"/>
    </location>
</feature>
<dbReference type="EMBL" id="VSDQ01000577">
    <property type="protein sequence ID" value="TYA78757.1"/>
    <property type="molecule type" value="Genomic_DNA"/>
</dbReference>
<evidence type="ECO:0000256" key="4">
    <source>
        <dbReference type="ARBA" id="ARBA00013204"/>
    </source>
</evidence>
<dbReference type="GO" id="GO:0045151">
    <property type="term" value="P:acetoin biosynthetic process"/>
    <property type="evidence" value="ECO:0007669"/>
    <property type="project" value="UniProtKB-UniRule"/>
</dbReference>
<keyword evidence="6 9" id="KW-0210">Decarboxylase</keyword>
<evidence type="ECO:0000256" key="10">
    <source>
        <dbReference type="SAM" id="SignalP"/>
    </source>
</evidence>
<dbReference type="UniPathway" id="UPA00626">
    <property type="reaction ID" value="UER00678"/>
</dbReference>
<keyword evidence="10" id="KW-0732">Signal</keyword>
<dbReference type="Pfam" id="PF03306">
    <property type="entry name" value="AAL_decarboxy"/>
    <property type="match status" value="1"/>
</dbReference>